<dbReference type="RefSeq" id="WP_142588229.1">
    <property type="nucleotide sequence ID" value="NZ_CABFWE030000005.1"/>
</dbReference>
<comment type="caution">
    <text evidence="3">The sequence shown here is derived from an EMBL/GenBank/DDBJ whole genome shotgun (WGS) entry which is preliminary data.</text>
</comment>
<evidence type="ECO:0000313" key="4">
    <source>
        <dbReference type="Proteomes" id="UP000601041"/>
    </source>
</evidence>
<dbReference type="EMBL" id="CABFWE030000005">
    <property type="protein sequence ID" value="CAD7040787.1"/>
    <property type="molecule type" value="Genomic_DNA"/>
</dbReference>
<dbReference type="Pfam" id="PF04303">
    <property type="entry name" value="PrpF"/>
    <property type="match status" value="1"/>
</dbReference>
<dbReference type="SUPFAM" id="SSF54506">
    <property type="entry name" value="Diaminopimelate epimerase-like"/>
    <property type="match status" value="2"/>
</dbReference>
<comment type="similarity">
    <text evidence="1">Belongs to the PrpF family.</text>
</comment>
<dbReference type="InterPro" id="IPR007400">
    <property type="entry name" value="PrpF-like"/>
</dbReference>
<dbReference type="PANTHER" id="PTHR43709">
    <property type="entry name" value="ACONITATE ISOMERASE-RELATED"/>
    <property type="match status" value="1"/>
</dbReference>
<evidence type="ECO:0000313" key="3">
    <source>
        <dbReference type="EMBL" id="CAD7040787.1"/>
    </source>
</evidence>
<evidence type="ECO:0000256" key="2">
    <source>
        <dbReference type="ARBA" id="ARBA00023235"/>
    </source>
</evidence>
<name>A0ABM8PPE7_9HYPH</name>
<reference evidence="3 4" key="1">
    <citation type="submission" date="2020-11" db="EMBL/GenBank/DDBJ databases">
        <authorList>
            <person name="Lassalle F."/>
        </authorList>
    </citation>
    <scope>NUCLEOTIDE SEQUENCE [LARGE SCALE GENOMIC DNA]</scope>
    <source>
        <strain evidence="3 4">AB21</strain>
    </source>
</reference>
<gene>
    <name evidence="3" type="ORF">RHAB21_03091</name>
</gene>
<accession>A0ABM8PPE7</accession>
<sequence length="389" mass="40795">MAISHAYNMRSISAQIIRGGSSKGIYLNRDDLPGEKSSLDEIVLKIFGSPDRRQIDGLGGADKLTSKVAVMGKPTRPDCHIDYLFGQVNTELPRVDWAANCGNLSAGAALYGALVGACEVDEGVARVDIHQVNTGRKLVAHVPLEDGAPAVEGDFAIGGVPGTGARIDLDFGDFAGSALGGNVLPTGRPVDRFAIPGLGEIDVSVVDMANLLFFVRAGDIGMDVNASIYDMQADEGLVRRLEAVRKAVSAEIGFITGPDADERLRISTNPLIFAVAPAVDYQATNRIGIEASDYHLFSRSLARFEFSKAYPGSGAAGTAVAAGIPGTLVHQAVGDLGQSAGPYDLRVGHPGGVLEVAAEVHAGEEGIMVRKALIGRTARLLMDGTTYIR</sequence>
<protein>
    <submittedName>
        <fullName evidence="3">Methylitaconate delta2-delta3-isomerase</fullName>
    </submittedName>
</protein>
<dbReference type="PANTHER" id="PTHR43709:SF3">
    <property type="entry name" value="ISOMERASE YBHH-RELATED"/>
    <property type="match status" value="1"/>
</dbReference>
<proteinExistence type="inferred from homology"/>
<dbReference type="Gene3D" id="3.10.310.10">
    <property type="entry name" value="Diaminopimelate Epimerase, Chain A, domain 1"/>
    <property type="match status" value="2"/>
</dbReference>
<dbReference type="Proteomes" id="UP000601041">
    <property type="component" value="Unassembled WGS sequence"/>
</dbReference>
<keyword evidence="2" id="KW-0413">Isomerase</keyword>
<evidence type="ECO:0000256" key="1">
    <source>
        <dbReference type="ARBA" id="ARBA00007673"/>
    </source>
</evidence>
<keyword evidence="4" id="KW-1185">Reference proteome</keyword>
<organism evidence="3 4">
    <name type="scientific">Pseudorhizobium halotolerans</name>
    <dbReference type="NCBI Taxonomy" id="1233081"/>
    <lineage>
        <taxon>Bacteria</taxon>
        <taxon>Pseudomonadati</taxon>
        <taxon>Pseudomonadota</taxon>
        <taxon>Alphaproteobacteria</taxon>
        <taxon>Hyphomicrobiales</taxon>
        <taxon>Rhizobiaceae</taxon>
        <taxon>Rhizobium/Agrobacterium group</taxon>
        <taxon>Pseudorhizobium</taxon>
    </lineage>
</organism>